<gene>
    <name evidence="1" type="ORF">Bpfe_002481</name>
</gene>
<protein>
    <submittedName>
        <fullName evidence="1">Uncharacterized protein</fullName>
    </submittedName>
</protein>
<feature type="non-terminal residue" evidence="1">
    <location>
        <position position="1"/>
    </location>
</feature>
<feature type="non-terminal residue" evidence="1">
    <location>
        <position position="79"/>
    </location>
</feature>
<comment type="caution">
    <text evidence="1">The sequence shown here is derived from an EMBL/GenBank/DDBJ whole genome shotgun (WGS) entry which is preliminary data.</text>
</comment>
<evidence type="ECO:0000313" key="2">
    <source>
        <dbReference type="Proteomes" id="UP001233172"/>
    </source>
</evidence>
<dbReference type="EMBL" id="JASAOG010000005">
    <property type="protein sequence ID" value="KAK0068546.1"/>
    <property type="molecule type" value="Genomic_DNA"/>
</dbReference>
<reference evidence="1" key="2">
    <citation type="submission" date="2023-04" db="EMBL/GenBank/DDBJ databases">
        <authorList>
            <person name="Bu L."/>
            <person name="Lu L."/>
            <person name="Laidemitt M.R."/>
            <person name="Zhang S.M."/>
            <person name="Mutuku M."/>
            <person name="Mkoji G."/>
            <person name="Steinauer M."/>
            <person name="Loker E.S."/>
        </authorList>
    </citation>
    <scope>NUCLEOTIDE SEQUENCE</scope>
    <source>
        <strain evidence="1">KasaAsao</strain>
        <tissue evidence="1">Whole Snail</tissue>
    </source>
</reference>
<sequence length="79" mass="8795">PCQGVAVFLRVAVVFVATPRIKTDAYKQRQSSSEHELLSSRRSERRVIYKQANLSASALKDKLLVGRKDVSRGCKGGNY</sequence>
<dbReference type="AlphaFoldDB" id="A0AAD8C8V8"/>
<reference evidence="1" key="1">
    <citation type="journal article" date="2023" name="PLoS Negl. Trop. Dis.">
        <title>A genome sequence for Biomphalaria pfeifferi, the major vector snail for the human-infecting parasite Schistosoma mansoni.</title>
        <authorList>
            <person name="Bu L."/>
            <person name="Lu L."/>
            <person name="Laidemitt M.R."/>
            <person name="Zhang S.M."/>
            <person name="Mutuku M."/>
            <person name="Mkoji G."/>
            <person name="Steinauer M."/>
            <person name="Loker E.S."/>
        </authorList>
    </citation>
    <scope>NUCLEOTIDE SEQUENCE</scope>
    <source>
        <strain evidence="1">KasaAsao</strain>
    </source>
</reference>
<name>A0AAD8C8V8_BIOPF</name>
<organism evidence="1 2">
    <name type="scientific">Biomphalaria pfeifferi</name>
    <name type="common">Bloodfluke planorb</name>
    <name type="synonym">Freshwater snail</name>
    <dbReference type="NCBI Taxonomy" id="112525"/>
    <lineage>
        <taxon>Eukaryota</taxon>
        <taxon>Metazoa</taxon>
        <taxon>Spiralia</taxon>
        <taxon>Lophotrochozoa</taxon>
        <taxon>Mollusca</taxon>
        <taxon>Gastropoda</taxon>
        <taxon>Heterobranchia</taxon>
        <taxon>Euthyneura</taxon>
        <taxon>Panpulmonata</taxon>
        <taxon>Hygrophila</taxon>
        <taxon>Lymnaeoidea</taxon>
        <taxon>Planorbidae</taxon>
        <taxon>Biomphalaria</taxon>
    </lineage>
</organism>
<accession>A0AAD8C8V8</accession>
<dbReference type="Proteomes" id="UP001233172">
    <property type="component" value="Unassembled WGS sequence"/>
</dbReference>
<keyword evidence="2" id="KW-1185">Reference proteome</keyword>
<evidence type="ECO:0000313" key="1">
    <source>
        <dbReference type="EMBL" id="KAK0068546.1"/>
    </source>
</evidence>
<proteinExistence type="predicted"/>